<protein>
    <submittedName>
        <fullName evidence="3">Uncharacterized protein</fullName>
    </submittedName>
</protein>
<keyword evidence="4" id="KW-1185">Reference proteome</keyword>
<evidence type="ECO:0000256" key="2">
    <source>
        <dbReference type="ARBA" id="ARBA00022638"/>
    </source>
</evidence>
<gene>
    <name evidence="3" type="ORF">AB0I48_34670</name>
</gene>
<evidence type="ECO:0000313" key="3">
    <source>
        <dbReference type="EMBL" id="MEV0712709.1"/>
    </source>
</evidence>
<name>A0ABV3G4U2_9NOCA</name>
<proteinExistence type="predicted"/>
<dbReference type="EMBL" id="JBFAKC010000024">
    <property type="protein sequence ID" value="MEV0712709.1"/>
    <property type="molecule type" value="Genomic_DNA"/>
</dbReference>
<keyword evidence="2" id="KW-0081">Bacteriolytic enzyme</keyword>
<organism evidence="3 4">
    <name type="scientific">Nocardia aurea</name>
    <dbReference type="NCBI Taxonomy" id="2144174"/>
    <lineage>
        <taxon>Bacteria</taxon>
        <taxon>Bacillati</taxon>
        <taxon>Actinomycetota</taxon>
        <taxon>Actinomycetes</taxon>
        <taxon>Mycobacteriales</taxon>
        <taxon>Nocardiaceae</taxon>
        <taxon>Nocardia</taxon>
    </lineage>
</organism>
<reference evidence="3 4" key="1">
    <citation type="submission" date="2024-06" db="EMBL/GenBank/DDBJ databases">
        <title>The Natural Products Discovery Center: Release of the First 8490 Sequenced Strains for Exploring Actinobacteria Biosynthetic Diversity.</title>
        <authorList>
            <person name="Kalkreuter E."/>
            <person name="Kautsar S.A."/>
            <person name="Yang D."/>
            <person name="Bader C.D."/>
            <person name="Teijaro C.N."/>
            <person name="Fluegel L."/>
            <person name="Davis C.M."/>
            <person name="Simpson J.R."/>
            <person name="Lauterbach L."/>
            <person name="Steele A.D."/>
            <person name="Gui C."/>
            <person name="Meng S."/>
            <person name="Li G."/>
            <person name="Viehrig K."/>
            <person name="Ye F."/>
            <person name="Su P."/>
            <person name="Kiefer A.F."/>
            <person name="Nichols A."/>
            <person name="Cepeda A.J."/>
            <person name="Yan W."/>
            <person name="Fan B."/>
            <person name="Jiang Y."/>
            <person name="Adhikari A."/>
            <person name="Zheng C.-J."/>
            <person name="Schuster L."/>
            <person name="Cowan T.M."/>
            <person name="Smanski M.J."/>
            <person name="Chevrette M.G."/>
            <person name="De Carvalho L.P.S."/>
            <person name="Shen B."/>
        </authorList>
    </citation>
    <scope>NUCLEOTIDE SEQUENCE [LARGE SCALE GENOMIC DNA]</scope>
    <source>
        <strain evidence="3 4">NPDC050403</strain>
    </source>
</reference>
<dbReference type="RefSeq" id="WP_157978689.1">
    <property type="nucleotide sequence ID" value="NZ_JBFAKC010000024.1"/>
</dbReference>
<comment type="caution">
    <text evidence="3">The sequence shown here is derived from an EMBL/GenBank/DDBJ whole genome shotgun (WGS) entry which is preliminary data.</text>
</comment>
<dbReference type="Proteomes" id="UP001551695">
    <property type="component" value="Unassembled WGS sequence"/>
</dbReference>
<evidence type="ECO:0000256" key="1">
    <source>
        <dbReference type="ARBA" id="ARBA00022529"/>
    </source>
</evidence>
<accession>A0ABV3G4U2</accession>
<dbReference type="SUPFAM" id="SSF53955">
    <property type="entry name" value="Lysozyme-like"/>
    <property type="match status" value="1"/>
</dbReference>
<evidence type="ECO:0000313" key="4">
    <source>
        <dbReference type="Proteomes" id="UP001551695"/>
    </source>
</evidence>
<dbReference type="InterPro" id="IPR023347">
    <property type="entry name" value="Lysozyme_dom_sf"/>
</dbReference>
<sequence length="232" mass="26495">MKAAVREIWLPFNVPLEGRVPWMYLDVRGCVRTAVGVALDESARGFGSPTQGERAAALAASRRLPWRRGMRGPYASDTDIDAAWDTVKRRTDLVRGGCRRFERVTDLRLTNGAIDRLVFERLDEWETLMRGRLTRHGDGAVITPFAAFESWPADAQLGMLSMCWSMGPAFDFPRFERAALRRDWLRCAAECRVYPEMGTVARRNERNQELFRNAFRVESTGSDPHRLLFTLP</sequence>
<keyword evidence="1" id="KW-0929">Antimicrobial</keyword>
<dbReference type="InterPro" id="IPR023346">
    <property type="entry name" value="Lysozyme-like_dom_sf"/>
</dbReference>
<dbReference type="Gene3D" id="1.10.530.40">
    <property type="match status" value="1"/>
</dbReference>